<feature type="region of interest" description="Disordered" evidence="1">
    <location>
        <begin position="99"/>
        <end position="124"/>
    </location>
</feature>
<comment type="caution">
    <text evidence="2">The sequence shown here is derived from an EMBL/GenBank/DDBJ whole genome shotgun (WGS) entry which is preliminary data.</text>
</comment>
<name>A0A545UYJ0_9HYPO</name>
<dbReference type="Proteomes" id="UP000315783">
    <property type="component" value="Unassembled WGS sequence"/>
</dbReference>
<protein>
    <submittedName>
        <fullName evidence="2">Uncharacterized protein</fullName>
    </submittedName>
</protein>
<dbReference type="EMBL" id="SPUK01000009">
    <property type="protein sequence ID" value="TQV94550.1"/>
    <property type="molecule type" value="Genomic_DNA"/>
</dbReference>
<evidence type="ECO:0000313" key="3">
    <source>
        <dbReference type="Proteomes" id="UP000315783"/>
    </source>
</evidence>
<organism evidence="2 3">
    <name type="scientific">Cordyceps javanica</name>
    <dbReference type="NCBI Taxonomy" id="43265"/>
    <lineage>
        <taxon>Eukaryota</taxon>
        <taxon>Fungi</taxon>
        <taxon>Dikarya</taxon>
        <taxon>Ascomycota</taxon>
        <taxon>Pezizomycotina</taxon>
        <taxon>Sordariomycetes</taxon>
        <taxon>Hypocreomycetidae</taxon>
        <taxon>Hypocreales</taxon>
        <taxon>Cordycipitaceae</taxon>
        <taxon>Cordyceps</taxon>
    </lineage>
</organism>
<evidence type="ECO:0000256" key="1">
    <source>
        <dbReference type="SAM" id="MobiDB-lite"/>
    </source>
</evidence>
<sequence>MRALGERVWGVSTLFLCRHRIDVSKFLLFGILYMNVGGKVTGAGRPLLNQCVWTAHSFIHAFGAFVSLSGQLPEDTTASANLKAFFLIKIRSSGESVEHEKNRRYVSTRGRRNQATQLPHSKENSHSVMEQVLANFGFAVV</sequence>
<keyword evidence="3" id="KW-1185">Reference proteome</keyword>
<proteinExistence type="predicted"/>
<accession>A0A545UYJ0</accession>
<reference evidence="2 3" key="1">
    <citation type="journal article" date="2019" name="Appl. Microbiol. Biotechnol.">
        <title>Genome sequence of Isaria javanica and comparative genome analysis insights into family S53 peptidase evolution in fungal entomopathogens.</title>
        <authorList>
            <person name="Lin R."/>
            <person name="Zhang X."/>
            <person name="Xin B."/>
            <person name="Zou M."/>
            <person name="Gao Y."/>
            <person name="Qin F."/>
            <person name="Hu Q."/>
            <person name="Xie B."/>
            <person name="Cheng X."/>
        </authorList>
    </citation>
    <scope>NUCLEOTIDE SEQUENCE [LARGE SCALE GENOMIC DNA]</scope>
    <source>
        <strain evidence="2 3">IJ1G</strain>
    </source>
</reference>
<evidence type="ECO:0000313" key="2">
    <source>
        <dbReference type="EMBL" id="TQV94550.1"/>
    </source>
</evidence>
<gene>
    <name evidence="2" type="ORF">IF1G_06561</name>
</gene>
<dbReference type="AlphaFoldDB" id="A0A545UYJ0"/>